<feature type="domain" description="Polymerase/histidinol phosphatase N-terminal" evidence="1">
    <location>
        <begin position="3"/>
        <end position="67"/>
    </location>
</feature>
<proteinExistence type="predicted"/>
<name>A0A7R7HY72_9ACTN</name>
<dbReference type="Gene3D" id="1.10.150.650">
    <property type="match status" value="1"/>
</dbReference>
<keyword evidence="3" id="KW-1185">Reference proteome</keyword>
<dbReference type="InterPro" id="IPR016195">
    <property type="entry name" value="Pol/histidinol_Pase-like"/>
</dbReference>
<dbReference type="EMBL" id="AP023355">
    <property type="protein sequence ID" value="BCJ36828.1"/>
    <property type="molecule type" value="Genomic_DNA"/>
</dbReference>
<dbReference type="InterPro" id="IPR003141">
    <property type="entry name" value="Pol/His_phosphatase_N"/>
</dbReference>
<dbReference type="GO" id="GO:0004534">
    <property type="term" value="F:5'-3' RNA exonuclease activity"/>
    <property type="evidence" value="ECO:0007669"/>
    <property type="project" value="TreeGrafter"/>
</dbReference>
<organism evidence="2 3">
    <name type="scientific">Actinocatenispora thailandica</name>
    <dbReference type="NCBI Taxonomy" id="227318"/>
    <lineage>
        <taxon>Bacteria</taxon>
        <taxon>Bacillati</taxon>
        <taxon>Actinomycetota</taxon>
        <taxon>Actinomycetes</taxon>
        <taxon>Micromonosporales</taxon>
        <taxon>Micromonosporaceae</taxon>
        <taxon>Actinocatenispora</taxon>
    </lineage>
</organism>
<dbReference type="GO" id="GO:0035312">
    <property type="term" value="F:5'-3' DNA exonuclease activity"/>
    <property type="evidence" value="ECO:0007669"/>
    <property type="project" value="TreeGrafter"/>
</dbReference>
<dbReference type="PANTHER" id="PTHR42924:SF3">
    <property type="entry name" value="POLYMERASE_HISTIDINOL PHOSPHATASE N-TERMINAL DOMAIN-CONTAINING PROTEIN"/>
    <property type="match status" value="1"/>
</dbReference>
<dbReference type="CDD" id="cd07438">
    <property type="entry name" value="PHP_HisPPase_AMP"/>
    <property type="match status" value="1"/>
</dbReference>
<evidence type="ECO:0000259" key="1">
    <source>
        <dbReference type="SMART" id="SM00481"/>
    </source>
</evidence>
<evidence type="ECO:0000313" key="3">
    <source>
        <dbReference type="Proteomes" id="UP000611640"/>
    </source>
</evidence>
<dbReference type="SMART" id="SM00481">
    <property type="entry name" value="POLIIIAc"/>
    <property type="match status" value="1"/>
</dbReference>
<dbReference type="Pfam" id="PF02811">
    <property type="entry name" value="PHP"/>
    <property type="match status" value="1"/>
</dbReference>
<dbReference type="RefSeq" id="WP_203963138.1">
    <property type="nucleotide sequence ID" value="NZ_AP023355.1"/>
</dbReference>
<dbReference type="AlphaFoldDB" id="A0A7R7HY72"/>
<dbReference type="PANTHER" id="PTHR42924">
    <property type="entry name" value="EXONUCLEASE"/>
    <property type="match status" value="1"/>
</dbReference>
<sequence>MRIDLHVHSSASDGTDSPAGLMRLAGQVGLDVVALTDHDSTAGWAEAAAAVPAGTTLVPGIEISARWWEGPDSPIGLHLLAYLPDPDEPELAEALAGVRRNRSTRAQRMVDLLRAGGIDVTWDEVLSDAAGAPVGRPHLAQALIRRGLVDTVSEAFAPQWLGQQFRLPKDDLEVFEALRLIRGAGGVPVFAHPLAHRRGRVVPDAVIGQMAAAGLAGLEADHPDHGPAERDHARRLAADLGLFVTGSSDYHGSNKPTGIAVELTSPASYQQILAQATGTTPVASPVTPDRTG</sequence>
<dbReference type="InterPro" id="IPR052018">
    <property type="entry name" value="PHP_domain"/>
</dbReference>
<protein>
    <submittedName>
        <fullName evidence="2">Phosphatase</fullName>
    </submittedName>
</protein>
<gene>
    <name evidence="2" type="ORF">Athai_43310</name>
</gene>
<dbReference type="Proteomes" id="UP000611640">
    <property type="component" value="Chromosome"/>
</dbReference>
<dbReference type="InterPro" id="IPR004013">
    <property type="entry name" value="PHP_dom"/>
</dbReference>
<dbReference type="SUPFAM" id="SSF89550">
    <property type="entry name" value="PHP domain-like"/>
    <property type="match status" value="1"/>
</dbReference>
<accession>A0A7R7HY72</accession>
<dbReference type="KEGG" id="atl:Athai_43310"/>
<dbReference type="Gene3D" id="3.20.20.140">
    <property type="entry name" value="Metal-dependent hydrolases"/>
    <property type="match status" value="1"/>
</dbReference>
<evidence type="ECO:0000313" key="2">
    <source>
        <dbReference type="EMBL" id="BCJ36828.1"/>
    </source>
</evidence>
<reference evidence="2 3" key="1">
    <citation type="submission" date="2020-08" db="EMBL/GenBank/DDBJ databases">
        <title>Whole genome shotgun sequence of Actinocatenispora thailandica NBRC 105041.</title>
        <authorList>
            <person name="Komaki H."/>
            <person name="Tamura T."/>
        </authorList>
    </citation>
    <scope>NUCLEOTIDE SEQUENCE [LARGE SCALE GENOMIC DNA]</scope>
    <source>
        <strain evidence="2 3">NBRC 105041</strain>
    </source>
</reference>